<keyword evidence="8" id="KW-1185">Reference proteome</keyword>
<feature type="transmembrane region" description="Helical" evidence="6">
    <location>
        <begin position="172"/>
        <end position="192"/>
    </location>
</feature>
<reference evidence="8" key="1">
    <citation type="submission" date="2019-07" db="EMBL/GenBank/DDBJ databases">
        <title>Shewanella sp. YLB-08 draft genomic sequence.</title>
        <authorList>
            <person name="Yu L."/>
        </authorList>
    </citation>
    <scope>NUCLEOTIDE SEQUENCE [LARGE SCALE GENOMIC DNA]</scope>
    <source>
        <strain evidence="8">JCM 20706</strain>
    </source>
</reference>
<evidence type="ECO:0000256" key="4">
    <source>
        <dbReference type="ARBA" id="ARBA00022989"/>
    </source>
</evidence>
<dbReference type="GO" id="GO:0005886">
    <property type="term" value="C:plasma membrane"/>
    <property type="evidence" value="ECO:0007669"/>
    <property type="project" value="UniProtKB-SubCell"/>
</dbReference>
<organism evidence="7 8">
    <name type="scientific">Shewanella hanedai</name>
    <name type="common">Alteromonas hanedai</name>
    <dbReference type="NCBI Taxonomy" id="25"/>
    <lineage>
        <taxon>Bacteria</taxon>
        <taxon>Pseudomonadati</taxon>
        <taxon>Pseudomonadota</taxon>
        <taxon>Gammaproteobacteria</taxon>
        <taxon>Alteromonadales</taxon>
        <taxon>Shewanellaceae</taxon>
        <taxon>Shewanella</taxon>
    </lineage>
</organism>
<evidence type="ECO:0000256" key="5">
    <source>
        <dbReference type="ARBA" id="ARBA00023136"/>
    </source>
</evidence>
<feature type="transmembrane region" description="Helical" evidence="6">
    <location>
        <begin position="204"/>
        <end position="225"/>
    </location>
</feature>
<evidence type="ECO:0000256" key="2">
    <source>
        <dbReference type="ARBA" id="ARBA00022475"/>
    </source>
</evidence>
<keyword evidence="2" id="KW-1003">Cell membrane</keyword>
<evidence type="ECO:0000256" key="6">
    <source>
        <dbReference type="SAM" id="Phobius"/>
    </source>
</evidence>
<feature type="transmembrane region" description="Helical" evidence="6">
    <location>
        <begin position="43"/>
        <end position="65"/>
    </location>
</feature>
<feature type="transmembrane region" description="Helical" evidence="6">
    <location>
        <begin position="149"/>
        <end position="166"/>
    </location>
</feature>
<keyword evidence="3 6" id="KW-0812">Transmembrane</keyword>
<comment type="caution">
    <text evidence="7">The sequence shown here is derived from an EMBL/GenBank/DDBJ whole genome shotgun (WGS) entry which is preliminary data.</text>
</comment>
<dbReference type="AlphaFoldDB" id="A0A553JRD8"/>
<dbReference type="GO" id="GO:0015171">
    <property type="term" value="F:amino acid transmembrane transporter activity"/>
    <property type="evidence" value="ECO:0007669"/>
    <property type="project" value="TreeGrafter"/>
</dbReference>
<dbReference type="OrthoDB" id="9804822at2"/>
<comment type="subcellular location">
    <subcellularLocation>
        <location evidence="1">Cell membrane</location>
        <topology evidence="1">Multi-pass membrane protein</topology>
    </subcellularLocation>
</comment>
<dbReference type="Proteomes" id="UP000318126">
    <property type="component" value="Unassembled WGS sequence"/>
</dbReference>
<keyword evidence="4 6" id="KW-1133">Transmembrane helix</keyword>
<accession>A0A553JRD8</accession>
<proteinExistence type="predicted"/>
<gene>
    <name evidence="7" type="ORF">FN961_06730</name>
</gene>
<dbReference type="EMBL" id="VKGK01000006">
    <property type="protein sequence ID" value="TRY15007.1"/>
    <property type="molecule type" value="Genomic_DNA"/>
</dbReference>
<dbReference type="InterPro" id="IPR001123">
    <property type="entry name" value="LeuE-type"/>
</dbReference>
<feature type="transmembrane region" description="Helical" evidence="6">
    <location>
        <begin position="77"/>
        <end position="95"/>
    </location>
</feature>
<dbReference type="PIRSF" id="PIRSF006324">
    <property type="entry name" value="LeuE"/>
    <property type="match status" value="1"/>
</dbReference>
<feature type="transmembrane region" description="Helical" evidence="6">
    <location>
        <begin position="6"/>
        <end position="31"/>
    </location>
</feature>
<keyword evidence="5 6" id="KW-0472">Membrane</keyword>
<dbReference type="PANTHER" id="PTHR30086">
    <property type="entry name" value="ARGININE EXPORTER PROTEIN ARGO"/>
    <property type="match status" value="1"/>
</dbReference>
<dbReference type="PANTHER" id="PTHR30086:SF20">
    <property type="entry name" value="ARGININE EXPORTER PROTEIN ARGO-RELATED"/>
    <property type="match status" value="1"/>
</dbReference>
<evidence type="ECO:0000313" key="7">
    <source>
        <dbReference type="EMBL" id="TRY15007.1"/>
    </source>
</evidence>
<sequence>MNIDTIILFAGIVFLIAIIPGPNALLVLFTALTKSRLQAFSNIAGVSCGFIVHAFISAQGLSLLLTQSVFAFTLLKWLGVAYLVWLGITNIRAGLKTKMISMPTMHNDNQTGQDTEQPKIDRAENLQRGESVVSNFIKGFLTNMLNPKIVLFYLSIFPQFVSPQTVFADSMLLGMTQAIVVSSWFLVVILLAEQFKAVLTNAKIARWMNYAVGSLFLAFGVKLATAKL</sequence>
<evidence type="ECO:0000256" key="1">
    <source>
        <dbReference type="ARBA" id="ARBA00004651"/>
    </source>
</evidence>
<evidence type="ECO:0000256" key="3">
    <source>
        <dbReference type="ARBA" id="ARBA00022692"/>
    </source>
</evidence>
<dbReference type="RefSeq" id="WP_143563795.1">
    <property type="nucleotide sequence ID" value="NZ_BMPL01000005.1"/>
</dbReference>
<name>A0A553JRD8_SHEHA</name>
<evidence type="ECO:0000313" key="8">
    <source>
        <dbReference type="Proteomes" id="UP000318126"/>
    </source>
</evidence>
<protein>
    <submittedName>
        <fullName evidence="7">LysE family translocator</fullName>
    </submittedName>
</protein>
<dbReference type="Pfam" id="PF01810">
    <property type="entry name" value="LysE"/>
    <property type="match status" value="1"/>
</dbReference>